<dbReference type="InterPro" id="IPR006121">
    <property type="entry name" value="HMA_dom"/>
</dbReference>
<organism evidence="2">
    <name type="scientific">hydrothermal vent metagenome</name>
    <dbReference type="NCBI Taxonomy" id="652676"/>
    <lineage>
        <taxon>unclassified sequences</taxon>
        <taxon>metagenomes</taxon>
        <taxon>ecological metagenomes</taxon>
    </lineage>
</organism>
<gene>
    <name evidence="2" type="ORF">MNBD_GAMMA23-844</name>
</gene>
<dbReference type="EMBL" id="UOFT01000029">
    <property type="protein sequence ID" value="VAW93051.1"/>
    <property type="molecule type" value="Genomic_DNA"/>
</dbReference>
<dbReference type="Gene3D" id="3.30.70.100">
    <property type="match status" value="1"/>
</dbReference>
<dbReference type="PROSITE" id="PS50846">
    <property type="entry name" value="HMA_2"/>
    <property type="match status" value="1"/>
</dbReference>
<dbReference type="InterPro" id="IPR036163">
    <property type="entry name" value="HMA_dom_sf"/>
</dbReference>
<dbReference type="AlphaFoldDB" id="A0A3B0ZMZ1"/>
<sequence>MKKTIVMAVLSVMVILSSLQVSFAAGTNYDIRVDGLACPFCAYGIEKKFKKMEGISNIKIDLDKGLVSVDAKEGVELKEDKMKTLFNDSGFTYRSMKTTPIK</sequence>
<dbReference type="GO" id="GO:0046872">
    <property type="term" value="F:metal ion binding"/>
    <property type="evidence" value="ECO:0007669"/>
    <property type="project" value="InterPro"/>
</dbReference>
<name>A0A3B0ZMZ1_9ZZZZ</name>
<protein>
    <recommendedName>
        <fullName evidence="1">HMA domain-containing protein</fullName>
    </recommendedName>
</protein>
<dbReference type="SUPFAM" id="SSF55008">
    <property type="entry name" value="HMA, heavy metal-associated domain"/>
    <property type="match status" value="1"/>
</dbReference>
<dbReference type="CDD" id="cd00371">
    <property type="entry name" value="HMA"/>
    <property type="match status" value="1"/>
</dbReference>
<feature type="domain" description="HMA" evidence="1">
    <location>
        <begin position="27"/>
        <end position="94"/>
    </location>
</feature>
<proteinExistence type="predicted"/>
<evidence type="ECO:0000313" key="2">
    <source>
        <dbReference type="EMBL" id="VAW93051.1"/>
    </source>
</evidence>
<reference evidence="2" key="1">
    <citation type="submission" date="2018-06" db="EMBL/GenBank/DDBJ databases">
        <authorList>
            <person name="Zhirakovskaya E."/>
        </authorList>
    </citation>
    <scope>NUCLEOTIDE SEQUENCE</scope>
</reference>
<dbReference type="Pfam" id="PF00403">
    <property type="entry name" value="HMA"/>
    <property type="match status" value="1"/>
</dbReference>
<evidence type="ECO:0000259" key="1">
    <source>
        <dbReference type="PROSITE" id="PS50846"/>
    </source>
</evidence>
<accession>A0A3B0ZMZ1</accession>